<proteinExistence type="predicted"/>
<accession>A0AAV3XWW9</accession>
<dbReference type="EMBL" id="BLXT01000264">
    <property type="protein sequence ID" value="GFN75315.1"/>
    <property type="molecule type" value="Genomic_DNA"/>
</dbReference>
<sequence>MGCGPSSSLRSNTSSTSTGLLPSVAGHRSSETATSCTRSALFSFLLSTSSTTLSSFSLLLSTSSTTLTSFASSAYLTVTSSIGLGLPFLLTLSPLPSSSMVVPSLSSLLALPSDLAFSTFLPSTTSSMLFLSVSCLG</sequence>
<name>A0AAV3XWW9_9GAST</name>
<evidence type="ECO:0008006" key="4">
    <source>
        <dbReference type="Google" id="ProtNLM"/>
    </source>
</evidence>
<reference evidence="2 3" key="1">
    <citation type="journal article" date="2021" name="Elife">
        <title>Chloroplast acquisition without the gene transfer in kleptoplastic sea slugs, Plakobranchus ocellatus.</title>
        <authorList>
            <person name="Maeda T."/>
            <person name="Takahashi S."/>
            <person name="Yoshida T."/>
            <person name="Shimamura S."/>
            <person name="Takaki Y."/>
            <person name="Nagai Y."/>
            <person name="Toyoda A."/>
            <person name="Suzuki Y."/>
            <person name="Arimoto A."/>
            <person name="Ishii H."/>
            <person name="Satoh N."/>
            <person name="Nishiyama T."/>
            <person name="Hasebe M."/>
            <person name="Maruyama T."/>
            <person name="Minagawa J."/>
            <person name="Obokata J."/>
            <person name="Shigenobu S."/>
        </authorList>
    </citation>
    <scope>NUCLEOTIDE SEQUENCE [LARGE SCALE GENOMIC DNA]</scope>
</reference>
<dbReference type="Proteomes" id="UP000735302">
    <property type="component" value="Unassembled WGS sequence"/>
</dbReference>
<dbReference type="AlphaFoldDB" id="A0AAV3XWW9"/>
<comment type="caution">
    <text evidence="2">The sequence shown here is derived from an EMBL/GenBank/DDBJ whole genome shotgun (WGS) entry which is preliminary data.</text>
</comment>
<evidence type="ECO:0000313" key="2">
    <source>
        <dbReference type="EMBL" id="GFN75315.1"/>
    </source>
</evidence>
<keyword evidence="3" id="KW-1185">Reference proteome</keyword>
<organism evidence="2 3">
    <name type="scientific">Plakobranchus ocellatus</name>
    <dbReference type="NCBI Taxonomy" id="259542"/>
    <lineage>
        <taxon>Eukaryota</taxon>
        <taxon>Metazoa</taxon>
        <taxon>Spiralia</taxon>
        <taxon>Lophotrochozoa</taxon>
        <taxon>Mollusca</taxon>
        <taxon>Gastropoda</taxon>
        <taxon>Heterobranchia</taxon>
        <taxon>Euthyneura</taxon>
        <taxon>Panpulmonata</taxon>
        <taxon>Sacoglossa</taxon>
        <taxon>Placobranchoidea</taxon>
        <taxon>Plakobranchidae</taxon>
        <taxon>Plakobranchus</taxon>
    </lineage>
</organism>
<protein>
    <recommendedName>
        <fullName evidence="4">REJ domain-containing protein</fullName>
    </recommendedName>
</protein>
<feature type="compositionally biased region" description="Low complexity" evidence="1">
    <location>
        <begin position="1"/>
        <end position="23"/>
    </location>
</feature>
<evidence type="ECO:0000256" key="1">
    <source>
        <dbReference type="SAM" id="MobiDB-lite"/>
    </source>
</evidence>
<gene>
    <name evidence="2" type="ORF">PoB_000182100</name>
</gene>
<evidence type="ECO:0000313" key="3">
    <source>
        <dbReference type="Proteomes" id="UP000735302"/>
    </source>
</evidence>
<feature type="region of interest" description="Disordered" evidence="1">
    <location>
        <begin position="1"/>
        <end position="25"/>
    </location>
</feature>